<name>A0ABR4I8U6_9EURO</name>
<evidence type="ECO:0000256" key="1">
    <source>
        <dbReference type="ARBA" id="ARBA00006484"/>
    </source>
</evidence>
<organism evidence="3 4">
    <name type="scientific">Aspergillus pseudoustus</name>
    <dbReference type="NCBI Taxonomy" id="1810923"/>
    <lineage>
        <taxon>Eukaryota</taxon>
        <taxon>Fungi</taxon>
        <taxon>Dikarya</taxon>
        <taxon>Ascomycota</taxon>
        <taxon>Pezizomycotina</taxon>
        <taxon>Eurotiomycetes</taxon>
        <taxon>Eurotiomycetidae</taxon>
        <taxon>Eurotiales</taxon>
        <taxon>Aspergillaceae</taxon>
        <taxon>Aspergillus</taxon>
        <taxon>Aspergillus subgen. Nidulantes</taxon>
    </lineage>
</organism>
<dbReference type="PRINTS" id="PR00080">
    <property type="entry name" value="SDRFAMILY"/>
</dbReference>
<dbReference type="EMBL" id="JBFXLU010000579">
    <property type="protein sequence ID" value="KAL2824182.1"/>
    <property type="molecule type" value="Genomic_DNA"/>
</dbReference>
<keyword evidence="2" id="KW-0521">NADP</keyword>
<dbReference type="InterPro" id="IPR002347">
    <property type="entry name" value="SDR_fam"/>
</dbReference>
<evidence type="ECO:0000313" key="4">
    <source>
        <dbReference type="Proteomes" id="UP001610446"/>
    </source>
</evidence>
<dbReference type="Proteomes" id="UP001610446">
    <property type="component" value="Unassembled WGS sequence"/>
</dbReference>
<evidence type="ECO:0000313" key="3">
    <source>
        <dbReference type="EMBL" id="KAL2824182.1"/>
    </source>
</evidence>
<dbReference type="CDD" id="cd05233">
    <property type="entry name" value="SDR_c"/>
    <property type="match status" value="1"/>
</dbReference>
<comment type="similarity">
    <text evidence="1">Belongs to the short-chain dehydrogenases/reductases (SDR) family.</text>
</comment>
<comment type="caution">
    <text evidence="3">The sequence shown here is derived from an EMBL/GenBank/DDBJ whole genome shotgun (WGS) entry which is preliminary data.</text>
</comment>
<evidence type="ECO:0008006" key="5">
    <source>
        <dbReference type="Google" id="ProtNLM"/>
    </source>
</evidence>
<dbReference type="PANTHER" id="PTHR42760">
    <property type="entry name" value="SHORT-CHAIN DEHYDROGENASES/REDUCTASES FAMILY MEMBER"/>
    <property type="match status" value="1"/>
</dbReference>
<dbReference type="Pfam" id="PF13561">
    <property type="entry name" value="adh_short_C2"/>
    <property type="match status" value="1"/>
</dbReference>
<proteinExistence type="inferred from homology"/>
<evidence type="ECO:0000256" key="2">
    <source>
        <dbReference type="ARBA" id="ARBA00022857"/>
    </source>
</evidence>
<dbReference type="Gene3D" id="3.40.50.720">
    <property type="entry name" value="NAD(P)-binding Rossmann-like Domain"/>
    <property type="match status" value="1"/>
</dbReference>
<dbReference type="InterPro" id="IPR036291">
    <property type="entry name" value="NAD(P)-bd_dom_sf"/>
</dbReference>
<gene>
    <name evidence="3" type="ORF">BJY01DRAFT_230554</name>
</gene>
<dbReference type="PANTHER" id="PTHR42760:SF124">
    <property type="entry name" value="SHORT-CHAIN DEHYDROGENASE_REDUCTASE"/>
    <property type="match status" value="1"/>
</dbReference>
<keyword evidence="4" id="KW-1185">Reference proteome</keyword>
<dbReference type="SUPFAM" id="SSF51735">
    <property type="entry name" value="NAD(P)-binding Rossmann-fold domains"/>
    <property type="match status" value="1"/>
</dbReference>
<accession>A0ABR4I8U6</accession>
<protein>
    <recommendedName>
        <fullName evidence="5">NAD(P)-binding protein</fullName>
    </recommendedName>
</protein>
<reference evidence="3 4" key="1">
    <citation type="submission" date="2024-07" db="EMBL/GenBank/DDBJ databases">
        <title>Section-level genome sequencing and comparative genomics of Aspergillus sections Usti and Cavernicolus.</title>
        <authorList>
            <consortium name="Lawrence Berkeley National Laboratory"/>
            <person name="Nybo J.L."/>
            <person name="Vesth T.C."/>
            <person name="Theobald S."/>
            <person name="Frisvad J.C."/>
            <person name="Larsen T.O."/>
            <person name="Kjaerboelling I."/>
            <person name="Rothschild-Mancinelli K."/>
            <person name="Lyhne E.K."/>
            <person name="Kogle M.E."/>
            <person name="Barry K."/>
            <person name="Clum A."/>
            <person name="Na H."/>
            <person name="Ledsgaard L."/>
            <person name="Lin J."/>
            <person name="Lipzen A."/>
            <person name="Kuo A."/>
            <person name="Riley R."/>
            <person name="Mondo S."/>
            <person name="Labutti K."/>
            <person name="Haridas S."/>
            <person name="Pangalinan J."/>
            <person name="Salamov A.A."/>
            <person name="Simmons B.A."/>
            <person name="Magnuson J.K."/>
            <person name="Chen J."/>
            <person name="Drula E."/>
            <person name="Henrissat B."/>
            <person name="Wiebenga A."/>
            <person name="Lubbers R.J."/>
            <person name="Gomes A.C."/>
            <person name="Makela M.R."/>
            <person name="Stajich J."/>
            <person name="Grigoriev I.V."/>
            <person name="Mortensen U.H."/>
            <person name="De Vries R.P."/>
            <person name="Baker S.E."/>
            <person name="Andersen M.R."/>
        </authorList>
    </citation>
    <scope>NUCLEOTIDE SEQUENCE [LARGE SCALE GENOMIC DNA]</scope>
    <source>
        <strain evidence="3 4">CBS 123904</strain>
    </source>
</reference>
<dbReference type="PRINTS" id="PR00081">
    <property type="entry name" value="GDHRDH"/>
</dbReference>
<sequence length="267" mass="28512">MSLFPGVALVTGAASGIGRATAVAFAAEGCTKIAICDRAADGLAETKRLIEGKQGDDGRKVEVEVVAGDVSREESVTNMVQTIVKRWGRIDYAVNCAGIQGPPKRSTEFELEEFDAINRVNYRGLWMCSRAELKQMMKQEPLQTHDGRPGNRGVIVHIASQLGIVSRTNAAAYCASKAAVISLTKSDAIDYSNDRIQVNCVCPGLVQTPMVQGPEQQKLFAPAVAIAPMDRMGEPEEIADACLFLCSSKATFVQGAALVVDGGYTIN</sequence>